<sequence>MLYKIKEVKVLEGVDTEMIENEINRFLSSNENLEVIDIKYSTYEAVIDPSYLEAGDDDKEIRHTALLLIGEEV</sequence>
<organism evidence="1 2">
    <name type="scientific">Salimicrobium salexigens</name>
    <dbReference type="NCBI Taxonomy" id="908941"/>
    <lineage>
        <taxon>Bacteria</taxon>
        <taxon>Bacillati</taxon>
        <taxon>Bacillota</taxon>
        <taxon>Bacilli</taxon>
        <taxon>Bacillales</taxon>
        <taxon>Bacillaceae</taxon>
        <taxon>Salimicrobium</taxon>
    </lineage>
</organism>
<proteinExistence type="predicted"/>
<evidence type="ECO:0000313" key="2">
    <source>
        <dbReference type="Proteomes" id="UP000199777"/>
    </source>
</evidence>
<gene>
    <name evidence="1" type="ORF">SAMN05421758_1026</name>
</gene>
<evidence type="ECO:0008006" key="3">
    <source>
        <dbReference type="Google" id="ProtNLM"/>
    </source>
</evidence>
<accession>A0ABY1KM82</accession>
<dbReference type="EMBL" id="FTOK01000002">
    <property type="protein sequence ID" value="SIS49244.1"/>
    <property type="molecule type" value="Genomic_DNA"/>
</dbReference>
<name>A0ABY1KM82_9BACI</name>
<dbReference type="Proteomes" id="UP000199777">
    <property type="component" value="Unassembled WGS sequence"/>
</dbReference>
<comment type="caution">
    <text evidence="1">The sequence shown here is derived from an EMBL/GenBank/DDBJ whole genome shotgun (WGS) entry which is preliminary data.</text>
</comment>
<keyword evidence="2" id="KW-1185">Reference proteome</keyword>
<evidence type="ECO:0000313" key="1">
    <source>
        <dbReference type="EMBL" id="SIS49244.1"/>
    </source>
</evidence>
<protein>
    <recommendedName>
        <fullName evidence="3">Sporulation protein Cse60</fullName>
    </recommendedName>
</protein>
<reference evidence="1 2" key="1">
    <citation type="submission" date="2017-01" db="EMBL/GenBank/DDBJ databases">
        <authorList>
            <person name="Varghese N."/>
            <person name="Submissions S."/>
        </authorList>
    </citation>
    <scope>NUCLEOTIDE SEQUENCE [LARGE SCALE GENOMIC DNA]</scope>
    <source>
        <strain evidence="1 2">DSM 22782</strain>
    </source>
</reference>